<proteinExistence type="predicted"/>
<organism evidence="2 3">
    <name type="scientific">Alteribacillus bidgolensis</name>
    <dbReference type="NCBI Taxonomy" id="930129"/>
    <lineage>
        <taxon>Bacteria</taxon>
        <taxon>Bacillati</taxon>
        <taxon>Bacillota</taxon>
        <taxon>Bacilli</taxon>
        <taxon>Bacillales</taxon>
        <taxon>Bacillaceae</taxon>
        <taxon>Alteribacillus</taxon>
    </lineage>
</organism>
<evidence type="ECO:0000313" key="2">
    <source>
        <dbReference type="EMBL" id="SDJ24283.1"/>
    </source>
</evidence>
<keyword evidence="1" id="KW-0472">Membrane</keyword>
<evidence type="ECO:0000313" key="3">
    <source>
        <dbReference type="Proteomes" id="UP000199017"/>
    </source>
</evidence>
<gene>
    <name evidence="2" type="ORF">SAMN05216352_1424</name>
</gene>
<dbReference type="EMBL" id="FNDU01000042">
    <property type="protein sequence ID" value="SDJ24283.1"/>
    <property type="molecule type" value="Genomic_DNA"/>
</dbReference>
<dbReference type="STRING" id="930129.SAMN05216352_1424"/>
<keyword evidence="1" id="KW-0812">Transmembrane</keyword>
<sequence length="37" mass="4437">MIEFLFSNFILLVITLLVIIFGYKLMYRKKNANDVKK</sequence>
<evidence type="ECO:0000256" key="1">
    <source>
        <dbReference type="SAM" id="Phobius"/>
    </source>
</evidence>
<keyword evidence="1" id="KW-1133">Transmembrane helix</keyword>
<protein>
    <submittedName>
        <fullName evidence="2">Uncharacterized protein</fullName>
    </submittedName>
</protein>
<keyword evidence="3" id="KW-1185">Reference proteome</keyword>
<dbReference type="AlphaFoldDB" id="A0A1G8S4Z7"/>
<accession>A0A1G8S4Z7</accession>
<name>A0A1G8S4Z7_9BACI</name>
<dbReference type="Proteomes" id="UP000199017">
    <property type="component" value="Unassembled WGS sequence"/>
</dbReference>
<reference evidence="2 3" key="1">
    <citation type="submission" date="2016-10" db="EMBL/GenBank/DDBJ databases">
        <authorList>
            <person name="de Groot N.N."/>
        </authorList>
    </citation>
    <scope>NUCLEOTIDE SEQUENCE [LARGE SCALE GENOMIC DNA]</scope>
    <source>
        <strain evidence="3">P4B,CCM 7963,CECT 7998,DSM 25260,IBRC-M 10614,KCTC 13821</strain>
    </source>
</reference>
<feature type="transmembrane region" description="Helical" evidence="1">
    <location>
        <begin position="6"/>
        <end position="27"/>
    </location>
</feature>